<dbReference type="PANTHER" id="PTHR19328">
    <property type="entry name" value="HEDGEHOG-INTERACTING PROTEIN"/>
    <property type="match status" value="1"/>
</dbReference>
<dbReference type="EMBL" id="FNRM01000018">
    <property type="protein sequence ID" value="SEB04296.1"/>
    <property type="molecule type" value="Genomic_DNA"/>
</dbReference>
<dbReference type="RefSeq" id="WP_245785790.1">
    <property type="nucleotide sequence ID" value="NZ_FNRM01000018.1"/>
</dbReference>
<proteinExistence type="predicted"/>
<keyword evidence="4" id="KW-1185">Reference proteome</keyword>
<dbReference type="Proteomes" id="UP000198773">
    <property type="component" value="Unassembled WGS sequence"/>
</dbReference>
<evidence type="ECO:0000313" key="3">
    <source>
        <dbReference type="EMBL" id="SEB04296.1"/>
    </source>
</evidence>
<gene>
    <name evidence="3" type="ORF">SAMN04488051_11817</name>
</gene>
<dbReference type="InterPro" id="IPR012938">
    <property type="entry name" value="Glc/Sorbosone_DH"/>
</dbReference>
<dbReference type="PANTHER" id="PTHR19328:SF75">
    <property type="entry name" value="ALDOSE SUGAR DEHYDROGENASE YLII"/>
    <property type="match status" value="1"/>
</dbReference>
<name>A0A1H4G3U4_ALKAM</name>
<dbReference type="STRING" id="152573.SAMN04488051_11817"/>
<reference evidence="3 4" key="1">
    <citation type="submission" date="2016-10" db="EMBL/GenBank/DDBJ databases">
        <authorList>
            <person name="de Groot N.N."/>
        </authorList>
    </citation>
    <scope>NUCLEOTIDE SEQUENCE [LARGE SCALE GENOMIC DNA]</scope>
    <source>
        <strain evidence="3 4">CGMCC 1.3430</strain>
    </source>
</reference>
<evidence type="ECO:0000313" key="4">
    <source>
        <dbReference type="Proteomes" id="UP000198773"/>
    </source>
</evidence>
<sequence>MLKQTLYWLLLSLILSSFQTLADSPALTGNSELTNNAKFTGQWYGYIAMPNSDLLLIVTLEHSDNHWSGTFVVPSQGAAGLPLENFSVSDNQIAFSTPSGSRFEGQLDDNQRLQGTFTQGTVQRAVNLGREVIDPNATFTLTSRWGDIDVETFASGLVRPWGLDFLNNGRILVTELPGRLRIVEADGSLGTPIAGVPAVNQTNPAGLFDVVLAPDFATSQRIYLSWAKPDAAGGNAASTSVAHARLADGALHDFTEIFSAYPKVPGWHYGGRMLFSADGQYLFLGLGDRGDQLMQSQELNSHTGTLIRIHPDGSVPADNPFVNTPGALPEIYSYGHRNIQGLGIQPGTNRLWATEHGPQGGDEVNIPEPGKNYGWPIITHGEAYGGGEVPLAVGFKKEGMEQPVWHWTPSIGVSGMTFYQGEPFPAWQGNILAVGLRDRNVARLEIDGDRVIHQENLQLNDRIREVKVGPDGFVYLLTDEQGNGKILRLRPAQPQG</sequence>
<dbReference type="AlphaFoldDB" id="A0A1H4G3U4"/>
<evidence type="ECO:0000256" key="1">
    <source>
        <dbReference type="SAM" id="SignalP"/>
    </source>
</evidence>
<accession>A0A1H4G3U4</accession>
<dbReference type="InterPro" id="IPR011041">
    <property type="entry name" value="Quinoprot_gluc/sorb_DH_b-prop"/>
</dbReference>
<protein>
    <submittedName>
        <fullName evidence="3">Glucose/arabinose dehydrogenase, beta-propeller fold</fullName>
    </submittedName>
</protein>
<keyword evidence="1" id="KW-0732">Signal</keyword>
<dbReference type="Gene3D" id="2.120.10.30">
    <property type="entry name" value="TolB, C-terminal domain"/>
    <property type="match status" value="1"/>
</dbReference>
<feature type="signal peptide" evidence="1">
    <location>
        <begin position="1"/>
        <end position="22"/>
    </location>
</feature>
<dbReference type="InterPro" id="IPR011042">
    <property type="entry name" value="6-blade_b-propeller_TolB-like"/>
</dbReference>
<feature type="domain" description="Glucose/Sorbosone dehydrogenase" evidence="2">
    <location>
        <begin position="159"/>
        <end position="488"/>
    </location>
</feature>
<dbReference type="Pfam" id="PF07995">
    <property type="entry name" value="GSDH"/>
    <property type="match status" value="1"/>
</dbReference>
<dbReference type="SUPFAM" id="SSF50952">
    <property type="entry name" value="Soluble quinoprotein glucose dehydrogenase"/>
    <property type="match status" value="1"/>
</dbReference>
<evidence type="ECO:0000259" key="2">
    <source>
        <dbReference type="Pfam" id="PF07995"/>
    </source>
</evidence>
<organism evidence="3 4">
    <name type="scientific">Alkalimonas amylolytica</name>
    <dbReference type="NCBI Taxonomy" id="152573"/>
    <lineage>
        <taxon>Bacteria</taxon>
        <taxon>Pseudomonadati</taxon>
        <taxon>Pseudomonadota</taxon>
        <taxon>Gammaproteobacteria</taxon>
        <taxon>Alkalimonas</taxon>
    </lineage>
</organism>
<feature type="chain" id="PRO_5011593074" evidence="1">
    <location>
        <begin position="23"/>
        <end position="496"/>
    </location>
</feature>